<proteinExistence type="predicted"/>
<dbReference type="EMBL" id="NVLX01000020">
    <property type="protein sequence ID" value="PDZ15335.1"/>
    <property type="molecule type" value="Genomic_DNA"/>
</dbReference>
<dbReference type="RefSeq" id="WP_087959387.1">
    <property type="nucleotide sequence ID" value="NZ_NVLX01000020.1"/>
</dbReference>
<dbReference type="AlphaFoldDB" id="A0A2A7D5V6"/>
<protein>
    <submittedName>
        <fullName evidence="1">Uncharacterized protein</fullName>
    </submittedName>
</protein>
<name>A0A2A7D5V6_BACAN</name>
<accession>A0A2A7D5V6</accession>
<dbReference type="Proteomes" id="UP000220192">
    <property type="component" value="Unassembled WGS sequence"/>
</dbReference>
<evidence type="ECO:0000313" key="2">
    <source>
        <dbReference type="Proteomes" id="UP000220192"/>
    </source>
</evidence>
<evidence type="ECO:0000313" key="1">
    <source>
        <dbReference type="EMBL" id="PDZ15335.1"/>
    </source>
</evidence>
<comment type="caution">
    <text evidence="1">The sequence shown here is derived from an EMBL/GenBank/DDBJ whole genome shotgun (WGS) entry which is preliminary data.</text>
</comment>
<sequence>MKNYDVIQHSLDVQGATNQLARCLSDLENHKVKLYSIKTLLAHNWKGNTANEIERRLNEIEDKLMYVLNQFQNIEGDLERYKRSVDSFANQFMMMGPKY</sequence>
<gene>
    <name evidence="1" type="ORF">CON16_19540</name>
</gene>
<organism evidence="1 2">
    <name type="scientific">Bacillus anthracis</name>
    <name type="common">anthrax bacterium</name>
    <dbReference type="NCBI Taxonomy" id="1392"/>
    <lineage>
        <taxon>Bacteria</taxon>
        <taxon>Bacillati</taxon>
        <taxon>Bacillota</taxon>
        <taxon>Bacilli</taxon>
        <taxon>Bacillales</taxon>
        <taxon>Bacillaceae</taxon>
        <taxon>Bacillus</taxon>
        <taxon>Bacillus cereus group</taxon>
    </lineage>
</organism>
<reference evidence="1 2" key="1">
    <citation type="submission" date="2017-09" db="EMBL/GenBank/DDBJ databases">
        <title>Large-scale bioinformatics analysis of Bacillus genomes uncovers conserved roles of natural products in bacterial physiology.</title>
        <authorList>
            <consortium name="Agbiome Team Llc"/>
            <person name="Bleich R.M."/>
            <person name="Grubbs K.J."/>
            <person name="Santa Maria K.C."/>
            <person name="Allen S.E."/>
            <person name="Farag S."/>
            <person name="Shank E.A."/>
            <person name="Bowers A."/>
        </authorList>
    </citation>
    <scope>NUCLEOTIDE SEQUENCE [LARGE SCALE GENOMIC DNA]</scope>
    <source>
        <strain evidence="1 2">AFS095574</strain>
    </source>
</reference>